<keyword evidence="6" id="KW-0732">Signal</keyword>
<evidence type="ECO:0000256" key="5">
    <source>
        <dbReference type="PIRSR" id="PIRSR640255-2"/>
    </source>
</evidence>
<dbReference type="GO" id="GO:0005743">
    <property type="term" value="C:mitochondrial inner membrane"/>
    <property type="evidence" value="ECO:0007669"/>
    <property type="project" value="TreeGrafter"/>
</dbReference>
<evidence type="ECO:0000256" key="3">
    <source>
        <dbReference type="ARBA" id="ARBA00022759"/>
    </source>
</evidence>
<evidence type="ECO:0000313" key="9">
    <source>
        <dbReference type="Proteomes" id="UP001153636"/>
    </source>
</evidence>
<evidence type="ECO:0000256" key="4">
    <source>
        <dbReference type="PIRSR" id="PIRSR640255-1"/>
    </source>
</evidence>
<name>A0A9P0GF78_9CUCU</name>
<evidence type="ECO:0000313" key="8">
    <source>
        <dbReference type="EMBL" id="CAH1107615.1"/>
    </source>
</evidence>
<dbReference type="GO" id="GO:0046872">
    <property type="term" value="F:metal ion binding"/>
    <property type="evidence" value="ECO:0007669"/>
    <property type="project" value="UniProtKB-KW"/>
</dbReference>
<dbReference type="GO" id="GO:0005634">
    <property type="term" value="C:nucleus"/>
    <property type="evidence" value="ECO:0007669"/>
    <property type="project" value="TreeGrafter"/>
</dbReference>
<dbReference type="Proteomes" id="UP001153636">
    <property type="component" value="Chromosome 22"/>
</dbReference>
<dbReference type="EMBL" id="OV651834">
    <property type="protein sequence ID" value="CAH1107615.1"/>
    <property type="molecule type" value="Genomic_DNA"/>
</dbReference>
<dbReference type="Pfam" id="PF01223">
    <property type="entry name" value="Endonuclease_NS"/>
    <property type="match status" value="1"/>
</dbReference>
<feature type="chain" id="PRO_5040196997" description="DNA/RNA non-specific endonuclease/pyrophosphatase/phosphodiesterase domain-containing protein" evidence="6">
    <location>
        <begin position="23"/>
        <end position="411"/>
    </location>
</feature>
<dbReference type="PANTHER" id="PTHR13966">
    <property type="entry name" value="ENDONUCLEASE RELATED"/>
    <property type="match status" value="1"/>
</dbReference>
<comment type="similarity">
    <text evidence="1">Belongs to the DNA/RNA non-specific endonuclease family.</text>
</comment>
<dbReference type="InterPro" id="IPR040255">
    <property type="entry name" value="Non-specific_endonuclease"/>
</dbReference>
<evidence type="ECO:0000256" key="1">
    <source>
        <dbReference type="ARBA" id="ARBA00010052"/>
    </source>
</evidence>
<dbReference type="SUPFAM" id="SSF54060">
    <property type="entry name" value="His-Me finger endonucleases"/>
    <property type="match status" value="1"/>
</dbReference>
<dbReference type="GO" id="GO:0003676">
    <property type="term" value="F:nucleic acid binding"/>
    <property type="evidence" value="ECO:0007669"/>
    <property type="project" value="InterPro"/>
</dbReference>
<keyword evidence="9" id="KW-1185">Reference proteome</keyword>
<dbReference type="GO" id="GO:0004521">
    <property type="term" value="F:RNA endonuclease activity"/>
    <property type="evidence" value="ECO:0007669"/>
    <property type="project" value="TreeGrafter"/>
</dbReference>
<feature type="binding site" evidence="5">
    <location>
        <position position="264"/>
    </location>
    <ligand>
        <name>Mg(2+)</name>
        <dbReference type="ChEBI" id="CHEBI:18420"/>
        <note>catalytic</note>
    </ligand>
</feature>
<protein>
    <recommendedName>
        <fullName evidence="7">DNA/RNA non-specific endonuclease/pyrophosphatase/phosphodiesterase domain-containing protein</fullName>
    </recommendedName>
</protein>
<gene>
    <name evidence="8" type="ORF">PSYICH_LOCUS8216</name>
</gene>
<reference evidence="8" key="1">
    <citation type="submission" date="2022-01" db="EMBL/GenBank/DDBJ databases">
        <authorList>
            <person name="King R."/>
        </authorList>
    </citation>
    <scope>NUCLEOTIDE SEQUENCE</scope>
</reference>
<dbReference type="SMART" id="SM00892">
    <property type="entry name" value="Endonuclease_NS"/>
    <property type="match status" value="1"/>
</dbReference>
<keyword evidence="3" id="KW-0255">Endonuclease</keyword>
<sequence length="411" mass="47723">MILSNFYCLYIIVSPFIINVTADCLANPFQHRSPFLIRPETNEYPFSIIYPNFGETVIRFNAGDAIEFACPHQEVVYSEIRTPTMVRGTCTSSGRFEMNGKRILFENIVCSDEPRSETRLLVSSNSQCGNNARLAEVGFDIGRNRFLTAYIVCFDYYNEIPSYTRHTIISNINFGFNTKERPFFIQDDDFYRTNNIDNFYTRNKHRSTINRLIGLPDSSTKYIQNDYKFISRGHLVAKKDFFYRSFQMATFRMINVAPQWQTFNGFNWNQVEIDTRNYANDNELNLEVYTGIFGVDTLQHENNNQDIPLYLISHGNHLALPVPALFWKIIYDSTNNKGIVLIGLNNPYKRDDGNVICSDISKQINWLTWDQFNVQKGYSYACTITSFRYAVQEQLHVPDDIPDLGLEEILV</sequence>
<accession>A0A9P0GF78</accession>
<dbReference type="InterPro" id="IPR044925">
    <property type="entry name" value="His-Me_finger_sf"/>
</dbReference>
<feature type="signal peptide" evidence="6">
    <location>
        <begin position="1"/>
        <end position="22"/>
    </location>
</feature>
<proteinExistence type="inferred from homology"/>
<feature type="active site" description="Proton acceptor" evidence="4">
    <location>
        <position position="234"/>
    </location>
</feature>
<dbReference type="InterPro" id="IPR044929">
    <property type="entry name" value="DNA/RNA_non-sp_Endonuclease_sf"/>
</dbReference>
<dbReference type="Gene3D" id="3.40.570.10">
    <property type="entry name" value="Extracellular Endonuclease, subunit A"/>
    <property type="match status" value="1"/>
</dbReference>
<keyword evidence="3" id="KW-0378">Hydrolase</keyword>
<dbReference type="AlphaFoldDB" id="A0A9P0GF78"/>
<keyword evidence="5" id="KW-0479">Metal-binding</keyword>
<evidence type="ECO:0000256" key="2">
    <source>
        <dbReference type="ARBA" id="ARBA00022722"/>
    </source>
</evidence>
<dbReference type="FunFam" id="3.40.570.10:FF:000007">
    <property type="entry name" value="Alkaline nuclease"/>
    <property type="match status" value="1"/>
</dbReference>
<dbReference type="InterPro" id="IPR001604">
    <property type="entry name" value="Endo_G_ENPP1-like_dom"/>
</dbReference>
<dbReference type="OrthoDB" id="5960141at2759"/>
<dbReference type="GO" id="GO:0000014">
    <property type="term" value="F:single-stranded DNA endodeoxyribonuclease activity"/>
    <property type="evidence" value="ECO:0007669"/>
    <property type="project" value="TreeGrafter"/>
</dbReference>
<dbReference type="PANTHER" id="PTHR13966:SF19">
    <property type="entry name" value="NUCLEASE EXOG, MITOCHONDRIAL"/>
    <property type="match status" value="1"/>
</dbReference>
<dbReference type="GO" id="GO:0006309">
    <property type="term" value="P:apoptotic DNA fragmentation"/>
    <property type="evidence" value="ECO:0007669"/>
    <property type="project" value="TreeGrafter"/>
</dbReference>
<evidence type="ECO:0000259" key="7">
    <source>
        <dbReference type="SMART" id="SM00892"/>
    </source>
</evidence>
<organism evidence="8 9">
    <name type="scientific">Psylliodes chrysocephalus</name>
    <dbReference type="NCBI Taxonomy" id="3402493"/>
    <lineage>
        <taxon>Eukaryota</taxon>
        <taxon>Metazoa</taxon>
        <taxon>Ecdysozoa</taxon>
        <taxon>Arthropoda</taxon>
        <taxon>Hexapoda</taxon>
        <taxon>Insecta</taxon>
        <taxon>Pterygota</taxon>
        <taxon>Neoptera</taxon>
        <taxon>Endopterygota</taxon>
        <taxon>Coleoptera</taxon>
        <taxon>Polyphaga</taxon>
        <taxon>Cucujiformia</taxon>
        <taxon>Chrysomeloidea</taxon>
        <taxon>Chrysomelidae</taxon>
        <taxon>Galerucinae</taxon>
        <taxon>Alticini</taxon>
        <taxon>Psylliodes</taxon>
    </lineage>
</organism>
<feature type="domain" description="DNA/RNA non-specific endonuclease/pyrophosphatase/phosphodiesterase" evidence="7">
    <location>
        <begin position="146"/>
        <end position="387"/>
    </location>
</feature>
<evidence type="ECO:0000256" key="6">
    <source>
        <dbReference type="SAM" id="SignalP"/>
    </source>
</evidence>
<keyword evidence="2" id="KW-0540">Nuclease</keyword>